<dbReference type="AlphaFoldDB" id="A0A261TT88"/>
<protein>
    <submittedName>
        <fullName evidence="2">TetR family transcriptional regulator</fullName>
    </submittedName>
</protein>
<reference evidence="2 3" key="1">
    <citation type="submission" date="2017-05" db="EMBL/GenBank/DDBJ databases">
        <title>Complete and WGS of Bordetella genogroups.</title>
        <authorList>
            <person name="Spilker T."/>
            <person name="LiPuma J."/>
        </authorList>
    </citation>
    <scope>NUCLEOTIDE SEQUENCE [LARGE SCALE GENOMIC DNA]</scope>
    <source>
        <strain evidence="2 3">AU9919</strain>
    </source>
</reference>
<feature type="transmembrane region" description="Helical" evidence="1">
    <location>
        <begin position="21"/>
        <end position="44"/>
    </location>
</feature>
<dbReference type="SUPFAM" id="SSF48498">
    <property type="entry name" value="Tetracyclin repressor-like, C-terminal domain"/>
    <property type="match status" value="1"/>
</dbReference>
<evidence type="ECO:0000313" key="3">
    <source>
        <dbReference type="Proteomes" id="UP000216885"/>
    </source>
</evidence>
<accession>A0A261TT88</accession>
<gene>
    <name evidence="2" type="ORF">CAL20_20810</name>
</gene>
<dbReference type="Proteomes" id="UP000216885">
    <property type="component" value="Unassembled WGS sequence"/>
</dbReference>
<dbReference type="InterPro" id="IPR036271">
    <property type="entry name" value="Tet_transcr_reg_TetR-rel_C_sf"/>
</dbReference>
<keyword evidence="3" id="KW-1185">Reference proteome</keyword>
<dbReference type="SUPFAM" id="SSF46689">
    <property type="entry name" value="Homeodomain-like"/>
    <property type="match status" value="1"/>
</dbReference>
<dbReference type="EMBL" id="NEVQ01000021">
    <property type="protein sequence ID" value="OZI52392.1"/>
    <property type="molecule type" value="Genomic_DNA"/>
</dbReference>
<keyword evidence="1" id="KW-1133">Transmembrane helix</keyword>
<evidence type="ECO:0000313" key="2">
    <source>
        <dbReference type="EMBL" id="OZI52392.1"/>
    </source>
</evidence>
<comment type="caution">
    <text evidence="2">The sequence shown here is derived from an EMBL/GenBank/DDBJ whole genome shotgun (WGS) entry which is preliminary data.</text>
</comment>
<keyword evidence="1" id="KW-0472">Membrane</keyword>
<dbReference type="InterPro" id="IPR009057">
    <property type="entry name" value="Homeodomain-like_sf"/>
</dbReference>
<dbReference type="Gene3D" id="1.10.357.10">
    <property type="entry name" value="Tetracycline Repressor, domain 2"/>
    <property type="match status" value="1"/>
</dbReference>
<keyword evidence="1" id="KW-0812">Transmembrane</keyword>
<evidence type="ECO:0000256" key="1">
    <source>
        <dbReference type="SAM" id="Phobius"/>
    </source>
</evidence>
<dbReference type="RefSeq" id="WP_256981666.1">
    <property type="nucleotide sequence ID" value="NZ_NEVQ01000021.1"/>
</dbReference>
<proteinExistence type="predicted"/>
<name>A0A261TT88_9BORD</name>
<organism evidence="2 3">
    <name type="scientific">Bordetella genomosp. 4</name>
    <dbReference type="NCBI Taxonomy" id="463044"/>
    <lineage>
        <taxon>Bacteria</taxon>
        <taxon>Pseudomonadati</taxon>
        <taxon>Pseudomonadota</taxon>
        <taxon>Betaproteobacteria</taxon>
        <taxon>Burkholderiales</taxon>
        <taxon>Alcaligenaceae</taxon>
        <taxon>Bordetella</taxon>
    </lineage>
</organism>
<sequence>MQPPERRPARGRPPTITRERIADAGIAVGLPNITFVGVAAALGVSHMALYKHVASLEELKRLVAEEIFKRWQIPQACSRDRGDLKDYLTVFATSVREFVKAHPGVTPYVIRRLAATPSMLAKIDGHQRHIADAYGISKEQSRILLATVAFHGLAVADTVYSVAGLEPIVDAARAAEESEMEVELDQGMQALIIGLTTTLNDGPGQQATGLAANKVVTAAKKSRKA</sequence>